<reference evidence="8" key="1">
    <citation type="journal article" date="2022" name="bioRxiv">
        <title>Thiovibrio frasassiensisgen. nov., sp. nov., an autotrophic, elemental sulfur disproportionating bacterium isolated from sulfidic karst sediment, and proposal of Thiovibrionaceae fam. nov.</title>
        <authorList>
            <person name="Aronson H."/>
            <person name="Thomas C."/>
            <person name="Bhattacharyya M."/>
            <person name="Eckstein S."/>
            <person name="Jensen S."/>
            <person name="Barco R."/>
            <person name="Macalady J."/>
            <person name="Amend J."/>
        </authorList>
    </citation>
    <scope>NUCLEOTIDE SEQUENCE</scope>
    <source>
        <strain evidence="8">RS19-109</strain>
    </source>
</reference>
<feature type="transmembrane region" description="Helical" evidence="5">
    <location>
        <begin position="59"/>
        <end position="75"/>
    </location>
</feature>
<sequence>MEVTLALAILLGAGFAAAKLGQLIRLPSVTGYVCAGLLLGPSGLGFITPELTGDKLSHFNQIALMLIAFGIGEHLELKRLKKTARTVFFIGFAEAFFAFVSVSGAIFLTAFFLHLGPKGWLVHHYLSLAMLLGAVAIATAPASTLSVMREMRGKGPWTTTLMQVIAVDNGLAIMTFGIIASVIRHFGEGGAGAMLGGCLISILEIAGSLLLGVVTGLAIDYLGSKIKRRSEMLTAGLALLLLCGETASFLDFSPLLAGMAAGFTIVNRHRRDVRFFRALNGFEAPIYVLFFTLAGVHFNFKEFALAGGLGIIYFLCRAGGKNLGVHLGAQFSRALPSVRLFLGQALIPQADVAIALIFLTQGIPELKMYTPYLTPVLLAGVFLAELSGPVLARHAVIKAGEANSDEPPAAPPLDEAGEAKTEGLIPEAVQLIPWTWEKLIPPSQQEGQVLFGASHLATVAGLARMATIIAHYHDARPCAVRVIPPKIGRYYTELHAETEFLFAVEAAEVKNIGYALNTAIVEDDNVANGILAQAESTKTFAIVIGHPLQGTHKEFERVVEQVVNRATCPVIIVRFSGVLHTEQILVPVTGSDDLIALKNIICALAKVGEHRVTILWLLPPEENEAGCAAARQKMESWNQAVGLGCCVRSEVFATEARLETIVEAAADHDLIVMSSTFSQGLERIVFGSLAENVAQSCGKPMLIVYSPISQRK</sequence>
<feature type="transmembrane region" description="Helical" evidence="5">
    <location>
        <begin position="160"/>
        <end position="183"/>
    </location>
</feature>
<evidence type="ECO:0000259" key="6">
    <source>
        <dbReference type="Pfam" id="PF00582"/>
    </source>
</evidence>
<feature type="transmembrane region" description="Helical" evidence="5">
    <location>
        <begin position="195"/>
        <end position="219"/>
    </location>
</feature>
<dbReference type="InterPro" id="IPR006016">
    <property type="entry name" value="UspA"/>
</dbReference>
<dbReference type="Pfam" id="PF00999">
    <property type="entry name" value="Na_H_Exchanger"/>
    <property type="match status" value="1"/>
</dbReference>
<dbReference type="GO" id="GO:1902600">
    <property type="term" value="P:proton transmembrane transport"/>
    <property type="evidence" value="ECO:0007669"/>
    <property type="project" value="InterPro"/>
</dbReference>
<dbReference type="RefSeq" id="WP_307632437.1">
    <property type="nucleotide sequence ID" value="NZ_JAPHEH010000001.1"/>
</dbReference>
<dbReference type="InterPro" id="IPR014729">
    <property type="entry name" value="Rossmann-like_a/b/a_fold"/>
</dbReference>
<dbReference type="Pfam" id="PF00582">
    <property type="entry name" value="Usp"/>
    <property type="match status" value="2"/>
</dbReference>
<evidence type="ECO:0000256" key="5">
    <source>
        <dbReference type="SAM" id="Phobius"/>
    </source>
</evidence>
<feature type="domain" description="Cation/H+ exchanger transmembrane" evidence="7">
    <location>
        <begin position="16"/>
        <end position="370"/>
    </location>
</feature>
<feature type="transmembrane region" description="Helical" evidence="5">
    <location>
        <begin position="125"/>
        <end position="148"/>
    </location>
</feature>
<dbReference type="EMBL" id="JAPHEH010000001">
    <property type="protein sequence ID" value="MDG4475464.1"/>
    <property type="molecule type" value="Genomic_DNA"/>
</dbReference>
<dbReference type="CDD" id="cd00293">
    <property type="entry name" value="USP-like"/>
    <property type="match status" value="1"/>
</dbReference>
<dbReference type="PANTHER" id="PTHR43021">
    <property type="entry name" value="NA(+)/H(+) ANTIPORTER-RELATED"/>
    <property type="match status" value="1"/>
</dbReference>
<feature type="transmembrane region" description="Helical" evidence="5">
    <location>
        <begin position="87"/>
        <end position="113"/>
    </location>
</feature>
<comment type="subcellular location">
    <subcellularLocation>
        <location evidence="1">Membrane</location>
        <topology evidence="1">Multi-pass membrane protein</topology>
    </subcellularLocation>
</comment>
<keyword evidence="9" id="KW-1185">Reference proteome</keyword>
<keyword evidence="3 5" id="KW-1133">Transmembrane helix</keyword>
<evidence type="ECO:0000259" key="7">
    <source>
        <dbReference type="Pfam" id="PF00999"/>
    </source>
</evidence>
<dbReference type="Proteomes" id="UP001154240">
    <property type="component" value="Unassembled WGS sequence"/>
</dbReference>
<dbReference type="InterPro" id="IPR006153">
    <property type="entry name" value="Cation/H_exchanger_TM"/>
</dbReference>
<comment type="caution">
    <text evidence="8">The sequence shown here is derived from an EMBL/GenBank/DDBJ whole genome shotgun (WGS) entry which is preliminary data.</text>
</comment>
<evidence type="ECO:0000313" key="9">
    <source>
        <dbReference type="Proteomes" id="UP001154240"/>
    </source>
</evidence>
<evidence type="ECO:0000313" key="8">
    <source>
        <dbReference type="EMBL" id="MDG4475464.1"/>
    </source>
</evidence>
<dbReference type="SUPFAM" id="SSF52402">
    <property type="entry name" value="Adenine nucleotide alpha hydrolases-like"/>
    <property type="match status" value="2"/>
</dbReference>
<evidence type="ECO:0000256" key="1">
    <source>
        <dbReference type="ARBA" id="ARBA00004141"/>
    </source>
</evidence>
<organism evidence="8 9">
    <name type="scientific">Thiovibrio frasassiensis</name>
    <dbReference type="NCBI Taxonomy" id="2984131"/>
    <lineage>
        <taxon>Bacteria</taxon>
        <taxon>Pseudomonadati</taxon>
        <taxon>Thermodesulfobacteriota</taxon>
        <taxon>Desulfobulbia</taxon>
        <taxon>Desulfobulbales</taxon>
        <taxon>Thiovibrionaceae</taxon>
        <taxon>Thiovibrio</taxon>
    </lineage>
</organism>
<feature type="domain" description="UspA" evidence="6">
    <location>
        <begin position="469"/>
        <end position="574"/>
    </location>
</feature>
<dbReference type="GO" id="GO:0015297">
    <property type="term" value="F:antiporter activity"/>
    <property type="evidence" value="ECO:0007669"/>
    <property type="project" value="InterPro"/>
</dbReference>
<feature type="transmembrane region" description="Helical" evidence="5">
    <location>
        <begin position="28"/>
        <end position="47"/>
    </location>
</feature>
<dbReference type="AlphaFoldDB" id="A0A9X4RLA4"/>
<dbReference type="GO" id="GO:0016020">
    <property type="term" value="C:membrane"/>
    <property type="evidence" value="ECO:0007669"/>
    <property type="project" value="UniProtKB-SubCell"/>
</dbReference>
<evidence type="ECO:0000256" key="4">
    <source>
        <dbReference type="ARBA" id="ARBA00023136"/>
    </source>
</evidence>
<name>A0A9X4RLA4_9BACT</name>
<dbReference type="Gene3D" id="3.40.50.620">
    <property type="entry name" value="HUPs"/>
    <property type="match status" value="2"/>
</dbReference>
<proteinExistence type="predicted"/>
<feature type="domain" description="UspA" evidence="6">
    <location>
        <begin position="584"/>
        <end position="704"/>
    </location>
</feature>
<keyword evidence="2 5" id="KW-0812">Transmembrane</keyword>
<feature type="transmembrane region" description="Helical" evidence="5">
    <location>
        <begin position="278"/>
        <end position="297"/>
    </location>
</feature>
<evidence type="ECO:0000256" key="2">
    <source>
        <dbReference type="ARBA" id="ARBA00022692"/>
    </source>
</evidence>
<evidence type="ECO:0000256" key="3">
    <source>
        <dbReference type="ARBA" id="ARBA00022989"/>
    </source>
</evidence>
<reference evidence="8" key="2">
    <citation type="submission" date="2022-10" db="EMBL/GenBank/DDBJ databases">
        <authorList>
            <person name="Aronson H.S."/>
        </authorList>
    </citation>
    <scope>NUCLEOTIDE SEQUENCE</scope>
    <source>
        <strain evidence="8">RS19-109</strain>
    </source>
</reference>
<dbReference type="InterPro" id="IPR038770">
    <property type="entry name" value="Na+/solute_symporter_sf"/>
</dbReference>
<gene>
    <name evidence="8" type="ORF">OLX77_04740</name>
</gene>
<dbReference type="PANTHER" id="PTHR43021:SF2">
    <property type="entry name" value="CATION_H+ EXCHANGER DOMAIN-CONTAINING PROTEIN"/>
    <property type="match status" value="1"/>
</dbReference>
<protein>
    <submittedName>
        <fullName evidence="8">Cation:proton antiporter</fullName>
    </submittedName>
</protein>
<dbReference type="Gene3D" id="1.20.1530.20">
    <property type="match status" value="1"/>
</dbReference>
<keyword evidence="4 5" id="KW-0472">Membrane</keyword>
<accession>A0A9X4RLA4</accession>